<reference evidence="3 4" key="1">
    <citation type="submission" date="2022-04" db="EMBL/GenBank/DDBJ databases">
        <title>Identification of a novel bacterium isolated from mangrove sediments.</title>
        <authorList>
            <person name="Pan X."/>
        </authorList>
    </citation>
    <scope>NUCLEOTIDE SEQUENCE [LARGE SCALE GENOMIC DNA]</scope>
    <source>
        <strain evidence="3 4">B2638</strain>
    </source>
</reference>
<evidence type="ECO:0000313" key="3">
    <source>
        <dbReference type="EMBL" id="MCJ2187877.1"/>
    </source>
</evidence>
<protein>
    <submittedName>
        <fullName evidence="3">Relaxase</fullName>
    </submittedName>
</protein>
<feature type="domain" description="MobA/VirD2-like nuclease" evidence="2">
    <location>
        <begin position="25"/>
        <end position="151"/>
    </location>
</feature>
<organism evidence="3 4">
    <name type="scientific">Novosphingobium beihaiensis</name>
    <dbReference type="NCBI Taxonomy" id="2930389"/>
    <lineage>
        <taxon>Bacteria</taxon>
        <taxon>Pseudomonadati</taxon>
        <taxon>Pseudomonadota</taxon>
        <taxon>Alphaproteobacteria</taxon>
        <taxon>Sphingomonadales</taxon>
        <taxon>Sphingomonadaceae</taxon>
        <taxon>Novosphingobium</taxon>
    </lineage>
</organism>
<accession>A0ABT0BS41</accession>
<feature type="region of interest" description="Disordered" evidence="1">
    <location>
        <begin position="406"/>
        <end position="479"/>
    </location>
</feature>
<keyword evidence="4" id="KW-1185">Reference proteome</keyword>
<name>A0ABT0BS41_9SPHN</name>
<evidence type="ECO:0000313" key="4">
    <source>
        <dbReference type="Proteomes" id="UP001202281"/>
    </source>
</evidence>
<sequence length="479" mass="55548">MILVGNQRGGAKDLAQHLLKVEENDHVEVHALRGFASDNLNGALNEAYAVSRATRCSRFLYSLSLNPPPDQNVSTADFEAAIDRAENELGLNGQPRAIVFHEKAGADGLPRRHAHAVWSRIKADEMKAVHMSKDREKLMEVSRELYREHGWKMPRGMMKSEERDPRNFSLEEWQQAKRAKRDPREIKGAIQDCWAISDSRAAFEHALQERGFKLARGDRRGFVAVDMHGEPYAVARYAGVRTKQVRERLGELEPDYPGIEKRKEQFAAEIGNRLHELRHEEDRKAAQERERQEIARKSMVERQREERAARDAAMKDRWEREAAARQARFNRGWRGLIDHFSGRLKRIREQNMAESYQAVLRDRAEKDALIFRHMEERRELLARHKAQQHELSVRRRELDTDIRARAEFSNAVQRSPSQPRSSIKSESRAPPTPSAKMDFTKASVDEKGDDREARRQAFLETRKAQSIENPHDRQPDIER</sequence>
<evidence type="ECO:0000256" key="1">
    <source>
        <dbReference type="SAM" id="MobiDB-lite"/>
    </source>
</evidence>
<dbReference type="Proteomes" id="UP001202281">
    <property type="component" value="Unassembled WGS sequence"/>
</dbReference>
<dbReference type="Pfam" id="PF03432">
    <property type="entry name" value="Relaxase"/>
    <property type="match status" value="1"/>
</dbReference>
<dbReference type="RefSeq" id="WP_243922002.1">
    <property type="nucleotide sequence ID" value="NZ_JALHLG010000020.1"/>
</dbReference>
<feature type="region of interest" description="Disordered" evidence="1">
    <location>
        <begin position="277"/>
        <end position="308"/>
    </location>
</feature>
<proteinExistence type="predicted"/>
<dbReference type="EMBL" id="JALHLG010000020">
    <property type="protein sequence ID" value="MCJ2187877.1"/>
    <property type="molecule type" value="Genomic_DNA"/>
</dbReference>
<feature type="compositionally biased region" description="Polar residues" evidence="1">
    <location>
        <begin position="410"/>
        <end position="424"/>
    </location>
</feature>
<gene>
    <name evidence="3" type="ORF">MTR66_13755</name>
</gene>
<comment type="caution">
    <text evidence="3">The sequence shown here is derived from an EMBL/GenBank/DDBJ whole genome shotgun (WGS) entry which is preliminary data.</text>
</comment>
<dbReference type="InterPro" id="IPR005094">
    <property type="entry name" value="Endonuclease_MobA/VirD2"/>
</dbReference>
<evidence type="ECO:0000259" key="2">
    <source>
        <dbReference type="Pfam" id="PF03432"/>
    </source>
</evidence>
<feature type="compositionally biased region" description="Basic and acidic residues" evidence="1">
    <location>
        <begin position="443"/>
        <end position="479"/>
    </location>
</feature>